<feature type="compositionally biased region" description="Basic residues" evidence="11">
    <location>
        <begin position="242"/>
        <end position="252"/>
    </location>
</feature>
<feature type="domain" description="C2H2-type" evidence="12">
    <location>
        <begin position="407"/>
        <end position="436"/>
    </location>
</feature>
<dbReference type="GO" id="GO:0000978">
    <property type="term" value="F:RNA polymerase II cis-regulatory region sequence-specific DNA binding"/>
    <property type="evidence" value="ECO:0007669"/>
    <property type="project" value="TreeGrafter"/>
</dbReference>
<keyword evidence="3" id="KW-0479">Metal-binding</keyword>
<evidence type="ECO:0000256" key="6">
    <source>
        <dbReference type="ARBA" id="ARBA00022833"/>
    </source>
</evidence>
<dbReference type="InterPro" id="IPR036236">
    <property type="entry name" value="Znf_C2H2_sf"/>
</dbReference>
<feature type="domain" description="C2H2-type" evidence="12">
    <location>
        <begin position="577"/>
        <end position="604"/>
    </location>
</feature>
<evidence type="ECO:0000256" key="4">
    <source>
        <dbReference type="ARBA" id="ARBA00022737"/>
    </source>
</evidence>
<gene>
    <name evidence="13" type="ORF">V1264_010109</name>
</gene>
<organism evidence="13 14">
    <name type="scientific">Littorina saxatilis</name>
    <dbReference type="NCBI Taxonomy" id="31220"/>
    <lineage>
        <taxon>Eukaryota</taxon>
        <taxon>Metazoa</taxon>
        <taxon>Spiralia</taxon>
        <taxon>Lophotrochozoa</taxon>
        <taxon>Mollusca</taxon>
        <taxon>Gastropoda</taxon>
        <taxon>Caenogastropoda</taxon>
        <taxon>Littorinimorpha</taxon>
        <taxon>Littorinoidea</taxon>
        <taxon>Littorinidae</taxon>
        <taxon>Littorina</taxon>
    </lineage>
</organism>
<evidence type="ECO:0000313" key="14">
    <source>
        <dbReference type="Proteomes" id="UP001374579"/>
    </source>
</evidence>
<dbReference type="Proteomes" id="UP001374579">
    <property type="component" value="Unassembled WGS sequence"/>
</dbReference>
<dbReference type="Pfam" id="PF00096">
    <property type="entry name" value="zf-C2H2"/>
    <property type="match status" value="7"/>
</dbReference>
<keyword evidence="8" id="KW-0804">Transcription</keyword>
<feature type="compositionally biased region" description="Polar residues" evidence="11">
    <location>
        <begin position="716"/>
        <end position="729"/>
    </location>
</feature>
<feature type="domain" description="C2H2-type" evidence="12">
    <location>
        <begin position="521"/>
        <end position="548"/>
    </location>
</feature>
<feature type="region of interest" description="Disordered" evidence="11">
    <location>
        <begin position="329"/>
        <end position="398"/>
    </location>
</feature>
<evidence type="ECO:0000256" key="5">
    <source>
        <dbReference type="ARBA" id="ARBA00022771"/>
    </source>
</evidence>
<protein>
    <recommendedName>
        <fullName evidence="12">C2H2-type domain-containing protein</fullName>
    </recommendedName>
</protein>
<dbReference type="GO" id="GO:0005667">
    <property type="term" value="C:transcription regulator complex"/>
    <property type="evidence" value="ECO:0007669"/>
    <property type="project" value="TreeGrafter"/>
</dbReference>
<keyword evidence="5 10" id="KW-0863">Zinc-finger</keyword>
<dbReference type="Gene3D" id="3.30.160.60">
    <property type="entry name" value="Classic Zinc Finger"/>
    <property type="match status" value="8"/>
</dbReference>
<evidence type="ECO:0000313" key="13">
    <source>
        <dbReference type="EMBL" id="KAK7090294.1"/>
    </source>
</evidence>
<reference evidence="13 14" key="1">
    <citation type="submission" date="2024-02" db="EMBL/GenBank/DDBJ databases">
        <title>Chromosome-scale genome assembly of the rough periwinkle Littorina saxatilis.</title>
        <authorList>
            <person name="De Jode A."/>
            <person name="Faria R."/>
            <person name="Formenti G."/>
            <person name="Sims Y."/>
            <person name="Smith T.P."/>
            <person name="Tracey A."/>
            <person name="Wood J.M.D."/>
            <person name="Zagrodzka Z.B."/>
            <person name="Johannesson K."/>
            <person name="Butlin R.K."/>
            <person name="Leder E.H."/>
        </authorList>
    </citation>
    <scope>NUCLEOTIDE SEQUENCE [LARGE SCALE GENOMIC DNA]</scope>
    <source>
        <strain evidence="13">Snail1</strain>
        <tissue evidence="13">Muscle</tissue>
    </source>
</reference>
<feature type="compositionally biased region" description="Acidic residues" evidence="11">
    <location>
        <begin position="361"/>
        <end position="371"/>
    </location>
</feature>
<evidence type="ECO:0000256" key="1">
    <source>
        <dbReference type="ARBA" id="ARBA00004123"/>
    </source>
</evidence>
<dbReference type="FunFam" id="3.30.160.60:FF:000125">
    <property type="entry name" value="Putative zinc finger protein 143"/>
    <property type="match status" value="1"/>
</dbReference>
<comment type="similarity">
    <text evidence="2">Belongs to the krueppel C2H2-type zinc-finger protein family.</text>
</comment>
<evidence type="ECO:0000259" key="12">
    <source>
        <dbReference type="PROSITE" id="PS50157"/>
    </source>
</evidence>
<accession>A0AAN9AP82</accession>
<comment type="caution">
    <text evidence="13">The sequence shown here is derived from an EMBL/GenBank/DDBJ whole genome shotgun (WGS) entry which is preliminary data.</text>
</comment>
<evidence type="ECO:0000256" key="10">
    <source>
        <dbReference type="PROSITE-ProRule" id="PRU00042"/>
    </source>
</evidence>
<dbReference type="AlphaFoldDB" id="A0AAN9AP82"/>
<dbReference type="InterPro" id="IPR013087">
    <property type="entry name" value="Znf_C2H2_type"/>
</dbReference>
<dbReference type="PROSITE" id="PS00028">
    <property type="entry name" value="ZINC_FINGER_C2H2_1"/>
    <property type="match status" value="8"/>
</dbReference>
<evidence type="ECO:0000256" key="3">
    <source>
        <dbReference type="ARBA" id="ARBA00022723"/>
    </source>
</evidence>
<dbReference type="FunFam" id="3.30.160.60:FF:002343">
    <property type="entry name" value="Zinc finger protein 33A"/>
    <property type="match status" value="1"/>
</dbReference>
<dbReference type="FunFam" id="3.30.160.60:FF:000624">
    <property type="entry name" value="zinc finger protein 697"/>
    <property type="match status" value="2"/>
</dbReference>
<feature type="compositionally biased region" description="Basic residues" evidence="11">
    <location>
        <begin position="374"/>
        <end position="385"/>
    </location>
</feature>
<evidence type="ECO:0000256" key="9">
    <source>
        <dbReference type="ARBA" id="ARBA00023242"/>
    </source>
</evidence>
<feature type="domain" description="C2H2-type" evidence="12">
    <location>
        <begin position="605"/>
        <end position="628"/>
    </location>
</feature>
<feature type="compositionally biased region" description="Low complexity" evidence="11">
    <location>
        <begin position="787"/>
        <end position="807"/>
    </location>
</feature>
<dbReference type="SUPFAM" id="SSF57667">
    <property type="entry name" value="beta-beta-alpha zinc fingers"/>
    <property type="match status" value="4"/>
</dbReference>
<dbReference type="GO" id="GO:0008270">
    <property type="term" value="F:zinc ion binding"/>
    <property type="evidence" value="ECO:0007669"/>
    <property type="project" value="UniProtKB-KW"/>
</dbReference>
<feature type="domain" description="C2H2-type" evidence="12">
    <location>
        <begin position="549"/>
        <end position="576"/>
    </location>
</feature>
<dbReference type="FunFam" id="3.30.160.60:FF:000193">
    <property type="entry name" value="Zinc finger protein 300"/>
    <property type="match status" value="1"/>
</dbReference>
<feature type="region of interest" description="Disordered" evidence="11">
    <location>
        <begin position="47"/>
        <end position="195"/>
    </location>
</feature>
<proteinExistence type="inferred from homology"/>
<feature type="region of interest" description="Disordered" evidence="11">
    <location>
        <begin position="779"/>
        <end position="818"/>
    </location>
</feature>
<feature type="region of interest" description="Disordered" evidence="11">
    <location>
        <begin position="211"/>
        <end position="254"/>
    </location>
</feature>
<evidence type="ECO:0000256" key="2">
    <source>
        <dbReference type="ARBA" id="ARBA00006991"/>
    </source>
</evidence>
<dbReference type="SMART" id="SM00355">
    <property type="entry name" value="ZnF_C2H2"/>
    <property type="match status" value="8"/>
</dbReference>
<keyword evidence="14" id="KW-1185">Reference proteome</keyword>
<sequence>MESGAEPPMQDVVDAVEAAKKAVAAQIKQEAGDGEMSRAFAAYPPAHTQSLGDVDTYPVSSGRNSDNTHVDEPMNLPVHFPMGPHAHSASTSRPSSQSSPVPLSAEPRVQSSTITNSDSSLPFSQAETPVDSLNSTEKTHDKNGLVDGPVLSAAHGSHAGQAQDQVNKAAVTADASEQAASPAEHTAKSSTDSVDKARRLSVRQCAQLQQDFYNEEADPPEQLEPSQAGDRMMLPPASKELRPRRSTRKPPHTQRVWRLDIMGDAFDKWRQIGQSKHLTNDTEIAVFLMEHYENVLFGRPTGAFCVQCNSLLTFACLVCHTTSQLLDTSHGAQDEGGMVTKVEPLEVLSDEDREPQALEAMQDDNDGDDDVEWKRKKTGKRKRGRPVGSGRKGGSKLSKAKLKIRKYKCTYEGCEAAFAKSSRLRVHNRIHTGEKPYVCKECDKAFTQNSGLKVHMTKHTGLRPYSCGECGGSFPSSSTLKQHMRRHTGEKPFACKKCDKTFRWSGHLTQHLRMHDGIKPFLCQDCGKSFTASSDLVKHKVTHTKDRPYKCNLCDKAYAFQHRLTAHKRSHTGDRPFLCSLCGSAFARAHNLTVHYRTHTGDKPYRCKDCGATFSDSGNFSKHKKTKHGDVAKNAYNAKMAELSKMSTSANSSNMTADSDYGRLPDFGRGADFNKMSEFTKRDGGGKLPSMSRMMGYGEAGYLPVGSMEHAVKAANSHTDSLPATSAPSMSPHGHRASPPTNIADFKSLLPPMENNSQVSAIPLHLSSLLPVGSPPALPVQPRHPVSPAMSPALSLPPQASPGPSASNDSRISPMPQPAHQIQDYRVPQHDGVVFPPHYYGSYPYYYPQQ</sequence>
<dbReference type="FunFam" id="3.30.160.60:FF:001443">
    <property type="entry name" value="Zinc finger protein 668"/>
    <property type="match status" value="1"/>
</dbReference>
<dbReference type="FunFam" id="3.30.160.60:FF:000710">
    <property type="entry name" value="Zinc finger protein 768"/>
    <property type="match status" value="1"/>
</dbReference>
<comment type="subcellular location">
    <subcellularLocation>
        <location evidence="1">Nucleus</location>
    </subcellularLocation>
</comment>
<feature type="compositionally biased region" description="Polar residues" evidence="11">
    <location>
        <begin position="109"/>
        <end position="136"/>
    </location>
</feature>
<feature type="compositionally biased region" description="Low complexity" evidence="11">
    <location>
        <begin position="86"/>
        <end position="105"/>
    </location>
</feature>
<keyword evidence="9" id="KW-0539">Nucleus</keyword>
<dbReference type="PANTHER" id="PTHR14003">
    <property type="entry name" value="TRANSCRIPTIONAL REPRESSOR PROTEIN YY"/>
    <property type="match status" value="1"/>
</dbReference>
<evidence type="ECO:0000256" key="11">
    <source>
        <dbReference type="SAM" id="MobiDB-lite"/>
    </source>
</evidence>
<feature type="domain" description="C2H2-type" evidence="12">
    <location>
        <begin position="493"/>
        <end position="520"/>
    </location>
</feature>
<keyword evidence="4" id="KW-0677">Repeat</keyword>
<evidence type="ECO:0000256" key="7">
    <source>
        <dbReference type="ARBA" id="ARBA00023015"/>
    </source>
</evidence>
<dbReference type="PANTHER" id="PTHR14003:SF23">
    <property type="entry name" value="ZINC FINGER PROTEIN 143"/>
    <property type="match status" value="1"/>
</dbReference>
<feature type="domain" description="C2H2-type" evidence="12">
    <location>
        <begin position="465"/>
        <end position="492"/>
    </location>
</feature>
<feature type="domain" description="C2H2-type" evidence="12">
    <location>
        <begin position="437"/>
        <end position="464"/>
    </location>
</feature>
<feature type="region of interest" description="Disordered" evidence="11">
    <location>
        <begin position="716"/>
        <end position="746"/>
    </location>
</feature>
<keyword evidence="6" id="KW-0862">Zinc</keyword>
<name>A0AAN9AP82_9CAEN</name>
<dbReference type="EMBL" id="JBAMIC010000024">
    <property type="protein sequence ID" value="KAK7090294.1"/>
    <property type="molecule type" value="Genomic_DNA"/>
</dbReference>
<dbReference type="PROSITE" id="PS50157">
    <property type="entry name" value="ZINC_FINGER_C2H2_2"/>
    <property type="match status" value="8"/>
</dbReference>
<dbReference type="GO" id="GO:0000981">
    <property type="term" value="F:DNA-binding transcription factor activity, RNA polymerase II-specific"/>
    <property type="evidence" value="ECO:0007669"/>
    <property type="project" value="TreeGrafter"/>
</dbReference>
<evidence type="ECO:0000256" key="8">
    <source>
        <dbReference type="ARBA" id="ARBA00023163"/>
    </source>
</evidence>
<dbReference type="GO" id="GO:0031519">
    <property type="term" value="C:PcG protein complex"/>
    <property type="evidence" value="ECO:0007669"/>
    <property type="project" value="TreeGrafter"/>
</dbReference>
<keyword evidence="7" id="KW-0805">Transcription regulation</keyword>
<dbReference type="FunFam" id="3.30.160.60:FF:000520">
    <property type="entry name" value="zinc finger protein 629 isoform X2"/>
    <property type="match status" value="1"/>
</dbReference>
<dbReference type="GO" id="GO:0000785">
    <property type="term" value="C:chromatin"/>
    <property type="evidence" value="ECO:0007669"/>
    <property type="project" value="TreeGrafter"/>
</dbReference>